<keyword evidence="2" id="KW-1133">Transmembrane helix</keyword>
<accession>A0A2J6QVK4</accession>
<dbReference type="STRING" id="1149755.A0A2J6QVK4"/>
<evidence type="ECO:0000256" key="1">
    <source>
        <dbReference type="SAM" id="MobiDB-lite"/>
    </source>
</evidence>
<dbReference type="AlphaFoldDB" id="A0A2J6QVK4"/>
<sequence>MYLLRGRFRRILAFLGLLTVVQITLFLSWRKNSSLFTKYFNKDNAQEYEIHILEDGNVTAYSHVVQEVVQRIGTFWSTSNHGLPPPIVFNPIDTSDVTTCERATPSGIVRRPDIYAYPSLPADFPSPAFGGHDVIGTNGSICFTSTSRYGAYGINDEQVEWPGVRWGELQQKCFERNKQRYADSGDAAGKKTRQAIVLRGHQRFKWRKNDFLYTRSLIAELSLASGGEYEVILMIQLNGDAHANLTTADFNNDTIVEELKQQYVPEEFRDLAVFFNTNVLKDLYPETKQWNYVMQAYQPVQWLALSRPQFSHFWTVEQDFRYTGHNYEFFHSIAEWARKQPRENIWERSSQFYIPAVHKTWQNFVEVIKQNTPSAKAILGPKPPPKTSKYPGFQPTIPLPSPIPQDWGVGEEADVISLSPIWDLADSGWIYEKYKHNFPADTPLRVSPPSCDRFSRRVLTLTHEDQVAHGTWVPGEATNPTTALYHGLKAVYAPHPLYFDEKIDHKALYSVFNGAEAGKKFDTTKAHKGLLLKPEWKKRWLRFTFSWNNQLAEELYTWFVRHERTSDEGGDEKTKEKRSDRPSGEAPHDREPCFPSMALHPVKHV</sequence>
<gene>
    <name evidence="3" type="ORF">L207DRAFT_573723</name>
</gene>
<evidence type="ECO:0000313" key="3">
    <source>
        <dbReference type="EMBL" id="PMD30291.1"/>
    </source>
</evidence>
<protein>
    <submittedName>
        <fullName evidence="3">Uncharacterized protein</fullName>
    </submittedName>
</protein>
<dbReference type="PANTHER" id="PTHR36205:SF2">
    <property type="entry name" value="MAJOR FACILITATOR SUPERFAMILY TRANSPORTER"/>
    <property type="match status" value="1"/>
</dbReference>
<dbReference type="PANTHER" id="PTHR36205">
    <property type="entry name" value="CHROMOSOME 19, WHOLE GENOME SHOTGUN SEQUENCE"/>
    <property type="match status" value="1"/>
</dbReference>
<dbReference type="Proteomes" id="UP000235786">
    <property type="component" value="Unassembled WGS sequence"/>
</dbReference>
<keyword evidence="4" id="KW-1185">Reference proteome</keyword>
<evidence type="ECO:0000313" key="4">
    <source>
        <dbReference type="Proteomes" id="UP000235786"/>
    </source>
</evidence>
<organism evidence="3 4">
    <name type="scientific">Hyaloscypha variabilis (strain UAMH 11265 / GT02V1 / F)</name>
    <name type="common">Meliniomyces variabilis</name>
    <dbReference type="NCBI Taxonomy" id="1149755"/>
    <lineage>
        <taxon>Eukaryota</taxon>
        <taxon>Fungi</taxon>
        <taxon>Dikarya</taxon>
        <taxon>Ascomycota</taxon>
        <taxon>Pezizomycotina</taxon>
        <taxon>Leotiomycetes</taxon>
        <taxon>Helotiales</taxon>
        <taxon>Hyaloscyphaceae</taxon>
        <taxon>Hyaloscypha</taxon>
        <taxon>Hyaloscypha variabilis</taxon>
    </lineage>
</organism>
<name>A0A2J6QVK4_HYAVF</name>
<dbReference type="EMBL" id="KZ613968">
    <property type="protein sequence ID" value="PMD30291.1"/>
    <property type="molecule type" value="Genomic_DNA"/>
</dbReference>
<dbReference type="Pfam" id="PF11885">
    <property type="entry name" value="DUF3405"/>
    <property type="match status" value="1"/>
</dbReference>
<keyword evidence="2" id="KW-0812">Transmembrane</keyword>
<feature type="compositionally biased region" description="Basic and acidic residues" evidence="1">
    <location>
        <begin position="566"/>
        <end position="592"/>
    </location>
</feature>
<feature type="region of interest" description="Disordered" evidence="1">
    <location>
        <begin position="566"/>
        <end position="605"/>
    </location>
</feature>
<dbReference type="InterPro" id="IPR021822">
    <property type="entry name" value="DUF3405"/>
</dbReference>
<reference evidence="3 4" key="1">
    <citation type="submission" date="2016-04" db="EMBL/GenBank/DDBJ databases">
        <title>A degradative enzymes factory behind the ericoid mycorrhizal symbiosis.</title>
        <authorList>
            <consortium name="DOE Joint Genome Institute"/>
            <person name="Martino E."/>
            <person name="Morin E."/>
            <person name="Grelet G."/>
            <person name="Kuo A."/>
            <person name="Kohler A."/>
            <person name="Daghino S."/>
            <person name="Barry K."/>
            <person name="Choi C."/>
            <person name="Cichocki N."/>
            <person name="Clum A."/>
            <person name="Copeland A."/>
            <person name="Hainaut M."/>
            <person name="Haridas S."/>
            <person name="Labutti K."/>
            <person name="Lindquist E."/>
            <person name="Lipzen A."/>
            <person name="Khouja H.-R."/>
            <person name="Murat C."/>
            <person name="Ohm R."/>
            <person name="Olson A."/>
            <person name="Spatafora J."/>
            <person name="Veneault-Fourrey C."/>
            <person name="Henrissat B."/>
            <person name="Grigoriev I."/>
            <person name="Martin F."/>
            <person name="Perotto S."/>
        </authorList>
    </citation>
    <scope>NUCLEOTIDE SEQUENCE [LARGE SCALE GENOMIC DNA]</scope>
    <source>
        <strain evidence="3 4">F</strain>
    </source>
</reference>
<keyword evidence="2" id="KW-0472">Membrane</keyword>
<evidence type="ECO:0000256" key="2">
    <source>
        <dbReference type="SAM" id="Phobius"/>
    </source>
</evidence>
<proteinExistence type="predicted"/>
<dbReference type="OrthoDB" id="3353407at2759"/>
<feature type="transmembrane region" description="Helical" evidence="2">
    <location>
        <begin position="12"/>
        <end position="29"/>
    </location>
</feature>